<dbReference type="Proteomes" id="UP000181899">
    <property type="component" value="Unassembled WGS sequence"/>
</dbReference>
<dbReference type="InterPro" id="IPR013525">
    <property type="entry name" value="ABC2_TM"/>
</dbReference>
<dbReference type="EMBL" id="FOVK01000003">
    <property type="protein sequence ID" value="SFN64781.1"/>
    <property type="molecule type" value="Genomic_DNA"/>
</dbReference>
<keyword evidence="3 5" id="KW-1133">Transmembrane helix</keyword>
<reference evidence="7 8" key="1">
    <citation type="submission" date="2016-10" db="EMBL/GenBank/DDBJ databases">
        <authorList>
            <person name="de Groot N.N."/>
        </authorList>
    </citation>
    <scope>NUCLEOTIDE SEQUENCE [LARGE SCALE GENOMIC DNA]</scope>
    <source>
        <strain evidence="7 8">ML2</strain>
    </source>
</reference>
<dbReference type="OrthoDB" id="9774039at2"/>
<keyword evidence="2 5" id="KW-0812">Transmembrane</keyword>
<evidence type="ECO:0000256" key="3">
    <source>
        <dbReference type="ARBA" id="ARBA00022989"/>
    </source>
</evidence>
<feature type="transmembrane region" description="Helical" evidence="5">
    <location>
        <begin position="192"/>
        <end position="215"/>
    </location>
</feature>
<evidence type="ECO:0000313" key="7">
    <source>
        <dbReference type="EMBL" id="SFN64781.1"/>
    </source>
</evidence>
<evidence type="ECO:0000313" key="8">
    <source>
        <dbReference type="Proteomes" id="UP000181899"/>
    </source>
</evidence>
<dbReference type="GO" id="GO:0016020">
    <property type="term" value="C:membrane"/>
    <property type="evidence" value="ECO:0007669"/>
    <property type="project" value="UniProtKB-SubCell"/>
</dbReference>
<feature type="domain" description="ABC-2 type transporter transmembrane" evidence="6">
    <location>
        <begin position="20"/>
        <end position="376"/>
    </location>
</feature>
<sequence>MQVFNVSMKVLKRNAPSILIYLGIFLGLSLLFASNSSEQEAEYASFETVKTPVALFLEEDTPLTRSFEEYLQENAYLVTVKDEEKTLADALYFRIVTYVIRIPEGFTDSFLNGEPLPIVKETLPDAITNIYTDLSIENFFNTARVYRESLPDASLPEVLEKTVSTLSVKTPVKVETYGGEKPSSYTRFYYNYMSYSMVSILVLGTSIIMLLWRDLPLRRRTEISPLKKSSIQLQKVLSLGVFTLLTFMLLNVFYFLVNRNAVLDDKTLLHMGNSFILAFTSMGMSFLVGTLLKSRNAITAVSNVVSLGPSFISGVFVPQALLGEGVLTLARVTPTYYYVTANELIATLGSTMNPDIYIHMLVLAAFGVLFFLLAFYFGQRHKIARSV</sequence>
<keyword evidence="4 5" id="KW-0472">Membrane</keyword>
<evidence type="ECO:0000256" key="4">
    <source>
        <dbReference type="ARBA" id="ARBA00023136"/>
    </source>
</evidence>
<feature type="transmembrane region" description="Helical" evidence="5">
    <location>
        <begin position="268"/>
        <end position="292"/>
    </location>
</feature>
<dbReference type="RefSeq" id="WP_074911691.1">
    <property type="nucleotide sequence ID" value="NZ_FOVK01000003.1"/>
</dbReference>
<keyword evidence="8" id="KW-1185">Reference proteome</keyword>
<dbReference type="AlphaFoldDB" id="A0A1I5AQQ8"/>
<dbReference type="Gene3D" id="3.40.1710.10">
    <property type="entry name" value="abc type-2 transporter like domain"/>
    <property type="match status" value="1"/>
</dbReference>
<proteinExistence type="predicted"/>
<comment type="subcellular location">
    <subcellularLocation>
        <location evidence="1">Membrane</location>
        <topology evidence="1">Multi-pass membrane protein</topology>
    </subcellularLocation>
</comment>
<protein>
    <submittedName>
        <fullName evidence="7">ABC-2 type transport system permease protein</fullName>
    </submittedName>
</protein>
<feature type="transmembrane region" description="Helical" evidence="5">
    <location>
        <begin position="356"/>
        <end position="377"/>
    </location>
</feature>
<gene>
    <name evidence="7" type="ORF">SAMN04488695_103140</name>
</gene>
<evidence type="ECO:0000256" key="5">
    <source>
        <dbReference type="SAM" id="Phobius"/>
    </source>
</evidence>
<dbReference type="GO" id="GO:0140359">
    <property type="term" value="F:ABC-type transporter activity"/>
    <property type="evidence" value="ECO:0007669"/>
    <property type="project" value="InterPro"/>
</dbReference>
<accession>A0A1I5AQQ8</accession>
<feature type="transmembrane region" description="Helical" evidence="5">
    <location>
        <begin position="236"/>
        <end position="256"/>
    </location>
</feature>
<evidence type="ECO:0000256" key="1">
    <source>
        <dbReference type="ARBA" id="ARBA00004141"/>
    </source>
</evidence>
<organism evidence="7 8">
    <name type="scientific">Proteiniclasticum ruminis</name>
    <dbReference type="NCBI Taxonomy" id="398199"/>
    <lineage>
        <taxon>Bacteria</taxon>
        <taxon>Bacillati</taxon>
        <taxon>Bacillota</taxon>
        <taxon>Clostridia</taxon>
        <taxon>Eubacteriales</taxon>
        <taxon>Clostridiaceae</taxon>
        <taxon>Proteiniclasticum</taxon>
    </lineage>
</organism>
<dbReference type="STRING" id="398199.SAMN05421804_103283"/>
<dbReference type="eggNOG" id="COG0842">
    <property type="taxonomic scope" value="Bacteria"/>
</dbReference>
<dbReference type="Pfam" id="PF12698">
    <property type="entry name" value="ABC2_membrane_3"/>
    <property type="match status" value="1"/>
</dbReference>
<name>A0A1I5AQQ8_9CLOT</name>
<evidence type="ECO:0000256" key="2">
    <source>
        <dbReference type="ARBA" id="ARBA00022692"/>
    </source>
</evidence>
<evidence type="ECO:0000259" key="6">
    <source>
        <dbReference type="Pfam" id="PF12698"/>
    </source>
</evidence>